<dbReference type="EMBL" id="MPUK01000001">
    <property type="protein sequence ID" value="ONH69528.1"/>
    <property type="molecule type" value="Genomic_DNA"/>
</dbReference>
<dbReference type="AlphaFoldDB" id="A0A061ALZ5"/>
<keyword evidence="6" id="KW-0545">Nucleotide biosynthesis</keyword>
<protein>
    <recommendedName>
        <fullName evidence="4">Thymidylate kinase</fullName>
        <ecNumber evidence="3">2.7.4.9</ecNumber>
    </recommendedName>
</protein>
<gene>
    <name evidence="12" type="ORF">BON22_0176</name>
    <name evidence="11" type="ORF">CYFA0S_02e03620g</name>
</gene>
<keyword evidence="5" id="KW-0808">Transferase</keyword>
<evidence type="ECO:0000256" key="6">
    <source>
        <dbReference type="ARBA" id="ARBA00022727"/>
    </source>
</evidence>
<sequence>MARGALILVEGLDRAGKTTQTTRLVEKLETIGPVELIKFPDRTTPIGKLINNYLVDKAFQLSDESAHLLFSANRWELADVIKSKLAAGVNIVLDRYVYSGVAYTAAKGLDRQWCLNPDIGLPRPDVTLFLNLLDASTRKGFGDERYEVSEFQAKVKQQFLQFFNEEEWHTLVVDGKSIDEVHAEIWAIVEKVLKTEFADTIPTF</sequence>
<dbReference type="GO" id="GO:0004550">
    <property type="term" value="F:nucleoside diphosphate kinase activity"/>
    <property type="evidence" value="ECO:0007669"/>
    <property type="project" value="TreeGrafter"/>
</dbReference>
<evidence type="ECO:0000313" key="13">
    <source>
        <dbReference type="Proteomes" id="UP000189513"/>
    </source>
</evidence>
<dbReference type="InterPro" id="IPR018094">
    <property type="entry name" value="Thymidylate_kinase"/>
</dbReference>
<dbReference type="OrthoDB" id="425602at2759"/>
<feature type="domain" description="Thymidylate kinase-like" evidence="10">
    <location>
        <begin position="9"/>
        <end position="185"/>
    </location>
</feature>
<dbReference type="PANTHER" id="PTHR10344">
    <property type="entry name" value="THYMIDYLATE KINASE"/>
    <property type="match status" value="1"/>
</dbReference>
<dbReference type="HAMAP" id="MF_00165">
    <property type="entry name" value="Thymidylate_kinase"/>
    <property type="match status" value="1"/>
</dbReference>
<dbReference type="Proteomes" id="UP000189513">
    <property type="component" value="Unassembled WGS sequence"/>
</dbReference>
<reference evidence="11" key="1">
    <citation type="journal article" date="2014" name="Genome Announc.">
        <title>Genome sequence of the yeast Cyberlindnera fabianii (Hansenula fabianii).</title>
        <authorList>
            <person name="Freel K.C."/>
            <person name="Sarilar V."/>
            <person name="Neuveglise C."/>
            <person name="Devillers H."/>
            <person name="Friedrich A."/>
            <person name="Schacherer J."/>
        </authorList>
    </citation>
    <scope>NUCLEOTIDE SEQUENCE</scope>
    <source>
        <strain evidence="11">YJS4271</strain>
    </source>
</reference>
<keyword evidence="13" id="KW-1185">Reference proteome</keyword>
<dbReference type="STRING" id="36022.A0A061ALZ5"/>
<dbReference type="Gene3D" id="3.40.50.300">
    <property type="entry name" value="P-loop containing nucleotide triphosphate hydrolases"/>
    <property type="match status" value="1"/>
</dbReference>
<dbReference type="InterPro" id="IPR039430">
    <property type="entry name" value="Thymidylate_kin-like_dom"/>
</dbReference>
<dbReference type="Pfam" id="PF02223">
    <property type="entry name" value="Thymidylate_kin"/>
    <property type="match status" value="1"/>
</dbReference>
<accession>A0A061ALZ5</accession>
<dbReference type="GO" id="GO:0006227">
    <property type="term" value="P:dUDP biosynthetic process"/>
    <property type="evidence" value="ECO:0007669"/>
    <property type="project" value="TreeGrafter"/>
</dbReference>
<evidence type="ECO:0000256" key="4">
    <source>
        <dbReference type="ARBA" id="ARBA00017144"/>
    </source>
</evidence>
<keyword evidence="7" id="KW-0547">Nucleotide-binding</keyword>
<keyword evidence="8 12" id="KW-0418">Kinase</keyword>
<evidence type="ECO:0000256" key="8">
    <source>
        <dbReference type="ARBA" id="ARBA00022777"/>
    </source>
</evidence>
<proteinExistence type="inferred from homology"/>
<evidence type="ECO:0000313" key="12">
    <source>
        <dbReference type="EMBL" id="ONH69528.1"/>
    </source>
</evidence>
<dbReference type="EMBL" id="LK052887">
    <property type="protein sequence ID" value="CDR38608.1"/>
    <property type="molecule type" value="Genomic_DNA"/>
</dbReference>
<evidence type="ECO:0000256" key="3">
    <source>
        <dbReference type="ARBA" id="ARBA00012980"/>
    </source>
</evidence>
<dbReference type="GO" id="GO:0004798">
    <property type="term" value="F:dTMP kinase activity"/>
    <property type="evidence" value="ECO:0007669"/>
    <property type="project" value="UniProtKB-EC"/>
</dbReference>
<keyword evidence="9" id="KW-0067">ATP-binding</keyword>
<evidence type="ECO:0000256" key="1">
    <source>
        <dbReference type="ARBA" id="ARBA00004992"/>
    </source>
</evidence>
<dbReference type="OMA" id="YWHQFDA"/>
<comment type="pathway">
    <text evidence="1">Pyrimidine metabolism; dTTP biosynthesis.</text>
</comment>
<reference evidence="13" key="2">
    <citation type="journal article" date="2017" name="Genome Announc.">
        <title>Genome sequences of Cyberlindnera fabianii 65, Pichia kudriavzevii 129, and Saccharomyces cerevisiae 131 isolated from fermented masau fruits in Zimbabwe.</title>
        <authorList>
            <person name="van Rijswijck I.M.H."/>
            <person name="Derks M.F.L."/>
            <person name="Abee T."/>
            <person name="de Ridder D."/>
            <person name="Smid E.J."/>
        </authorList>
    </citation>
    <scope>NUCLEOTIDE SEQUENCE [LARGE SCALE GENOMIC DNA]</scope>
    <source>
        <strain evidence="13">65</strain>
    </source>
</reference>
<dbReference type="VEuPathDB" id="FungiDB:BON22_0176"/>
<dbReference type="NCBIfam" id="TIGR00041">
    <property type="entry name" value="DTMP_kinase"/>
    <property type="match status" value="1"/>
</dbReference>
<dbReference type="PANTHER" id="PTHR10344:SF1">
    <property type="entry name" value="THYMIDYLATE KINASE"/>
    <property type="match status" value="1"/>
</dbReference>
<dbReference type="InterPro" id="IPR018095">
    <property type="entry name" value="Thymidylate_kin_CS"/>
</dbReference>
<dbReference type="InterPro" id="IPR027417">
    <property type="entry name" value="P-loop_NTPase"/>
</dbReference>
<comment type="similarity">
    <text evidence="2">Belongs to the thymidylate kinase family.</text>
</comment>
<organism evidence="11">
    <name type="scientific">Cyberlindnera fabianii</name>
    <name type="common">Yeast</name>
    <name type="synonym">Hansenula fabianii</name>
    <dbReference type="NCBI Taxonomy" id="36022"/>
    <lineage>
        <taxon>Eukaryota</taxon>
        <taxon>Fungi</taxon>
        <taxon>Dikarya</taxon>
        <taxon>Ascomycota</taxon>
        <taxon>Saccharomycotina</taxon>
        <taxon>Saccharomycetes</taxon>
        <taxon>Phaffomycetales</taxon>
        <taxon>Phaffomycetaceae</taxon>
        <taxon>Cyberlindnera</taxon>
    </lineage>
</organism>
<dbReference type="PROSITE" id="PS01331">
    <property type="entry name" value="THYMIDYLATE_KINASE"/>
    <property type="match status" value="1"/>
</dbReference>
<evidence type="ECO:0000313" key="11">
    <source>
        <dbReference type="EMBL" id="CDR38608.1"/>
    </source>
</evidence>
<reference evidence="12" key="3">
    <citation type="submission" date="2017-01" db="EMBL/GenBank/DDBJ databases">
        <authorList>
            <person name="Mah S.A."/>
            <person name="Swanson W.J."/>
            <person name="Moy G.W."/>
            <person name="Vacquier V.D."/>
        </authorList>
    </citation>
    <scope>NUCLEOTIDE SEQUENCE [LARGE SCALE GENOMIC DNA]</scope>
    <source>
        <strain evidence="12">65</strain>
    </source>
</reference>
<dbReference type="EC" id="2.7.4.9" evidence="3"/>
<dbReference type="GO" id="GO:0005524">
    <property type="term" value="F:ATP binding"/>
    <property type="evidence" value="ECO:0007669"/>
    <property type="project" value="UniProtKB-KW"/>
</dbReference>
<dbReference type="GO" id="GO:0005829">
    <property type="term" value="C:cytosol"/>
    <property type="evidence" value="ECO:0007669"/>
    <property type="project" value="TreeGrafter"/>
</dbReference>
<name>A0A061ALZ5_CYBFA</name>
<evidence type="ECO:0000256" key="2">
    <source>
        <dbReference type="ARBA" id="ARBA00009776"/>
    </source>
</evidence>
<dbReference type="FunFam" id="3.40.50.300:FF:000679">
    <property type="entry name" value="Thymidylate kinase"/>
    <property type="match status" value="1"/>
</dbReference>
<dbReference type="SUPFAM" id="SSF52540">
    <property type="entry name" value="P-loop containing nucleoside triphosphate hydrolases"/>
    <property type="match status" value="1"/>
</dbReference>
<dbReference type="CDD" id="cd01672">
    <property type="entry name" value="TMPK"/>
    <property type="match status" value="1"/>
</dbReference>
<evidence type="ECO:0000256" key="9">
    <source>
        <dbReference type="ARBA" id="ARBA00022840"/>
    </source>
</evidence>
<dbReference type="GO" id="GO:0005634">
    <property type="term" value="C:nucleus"/>
    <property type="evidence" value="ECO:0007669"/>
    <property type="project" value="TreeGrafter"/>
</dbReference>
<dbReference type="GO" id="GO:0006233">
    <property type="term" value="P:dTDP biosynthetic process"/>
    <property type="evidence" value="ECO:0007669"/>
    <property type="project" value="InterPro"/>
</dbReference>
<evidence type="ECO:0000259" key="10">
    <source>
        <dbReference type="Pfam" id="PF02223"/>
    </source>
</evidence>
<dbReference type="GO" id="GO:0006235">
    <property type="term" value="P:dTTP biosynthetic process"/>
    <property type="evidence" value="ECO:0007669"/>
    <property type="project" value="TreeGrafter"/>
</dbReference>
<evidence type="ECO:0000256" key="5">
    <source>
        <dbReference type="ARBA" id="ARBA00022679"/>
    </source>
</evidence>
<evidence type="ECO:0000256" key="7">
    <source>
        <dbReference type="ARBA" id="ARBA00022741"/>
    </source>
</evidence>